<evidence type="ECO:0000256" key="6">
    <source>
        <dbReference type="ARBA" id="ARBA00022989"/>
    </source>
</evidence>
<keyword evidence="10" id="KW-1015">Disulfide bond</keyword>
<keyword evidence="12" id="KW-0679">Respiratory chain</keyword>
<dbReference type="EMBL" id="ASPP01004913">
    <property type="protein sequence ID" value="ETO31468.1"/>
    <property type="molecule type" value="Genomic_DNA"/>
</dbReference>
<keyword evidence="16" id="KW-1185">Reference proteome</keyword>
<name>X6P005_RETFI</name>
<dbReference type="PANTHER" id="PTHR10134">
    <property type="entry name" value="CYTOCHROME B-C1 COMPLEX SUBUNIT RIESKE, MITOCHONDRIAL"/>
    <property type="match status" value="1"/>
</dbReference>
<dbReference type="Gene3D" id="2.102.10.10">
    <property type="entry name" value="Rieske [2Fe-2S] iron-sulphur domain"/>
    <property type="match status" value="1"/>
</dbReference>
<feature type="region of interest" description="Disordered" evidence="13">
    <location>
        <begin position="1"/>
        <end position="26"/>
    </location>
</feature>
<sequence length="252" mass="28572">MKKGENTKKKEKNHTHKTKNEALSYVSTRSGVTDTEKFKEIWHTTDSIDPLYEICKKPTERLDPTRRAHAYLMYGGVYGFGFLATKTAIETIVTYLNQPADVKAMGEVEVNLADIPLGTCIVLMWKDSPVFVWHRTPKDIANAEKDDNNSTLRDPENDVDRVKNKEWYVSMAVCTHLGCVPIYGQGNYSGFFCPCHGSHYDASGRVRKLFACLFNSHFLVKVFLAICVIIGKDEKSRQESQNPNGYNTSLNF</sequence>
<dbReference type="InterPro" id="IPR017941">
    <property type="entry name" value="Rieske_2Fe-2S"/>
</dbReference>
<dbReference type="PRINTS" id="PR00162">
    <property type="entry name" value="RIESKE"/>
</dbReference>
<evidence type="ECO:0000313" key="15">
    <source>
        <dbReference type="EMBL" id="ETO31468.1"/>
    </source>
</evidence>
<dbReference type="SUPFAM" id="SSF50022">
    <property type="entry name" value="ISP domain"/>
    <property type="match status" value="1"/>
</dbReference>
<keyword evidence="12" id="KW-0496">Mitochondrion</keyword>
<dbReference type="InterPro" id="IPR006317">
    <property type="entry name" value="Ubiquinol_cyt_c_Rdtase_Fe-S-su"/>
</dbReference>
<proteinExistence type="inferred from homology"/>
<keyword evidence="6 11" id="KW-1133">Transmembrane helix</keyword>
<keyword evidence="8" id="KW-0411">Iron-sulfur</keyword>
<reference evidence="15 16" key="1">
    <citation type="journal article" date="2013" name="Curr. Biol.">
        <title>The Genome of the Foraminiferan Reticulomyxa filosa.</title>
        <authorList>
            <person name="Glockner G."/>
            <person name="Hulsmann N."/>
            <person name="Schleicher M."/>
            <person name="Noegel A.A."/>
            <person name="Eichinger L."/>
            <person name="Gallinger C."/>
            <person name="Pawlowski J."/>
            <person name="Sierra R."/>
            <person name="Euteneuer U."/>
            <person name="Pillet L."/>
            <person name="Moustafa A."/>
            <person name="Platzer M."/>
            <person name="Groth M."/>
            <person name="Szafranski K."/>
            <person name="Schliwa M."/>
        </authorList>
    </citation>
    <scope>NUCLEOTIDE SEQUENCE [LARGE SCALE GENOMIC DNA]</scope>
</reference>
<dbReference type="AlphaFoldDB" id="X6P005"/>
<dbReference type="FunFam" id="2.102.10.10:FF:000001">
    <property type="entry name" value="Cytochrome b-c1 complex subunit Rieske, mitochondrial"/>
    <property type="match status" value="1"/>
</dbReference>
<dbReference type="Pfam" id="PF00355">
    <property type="entry name" value="Rieske"/>
    <property type="match status" value="1"/>
</dbReference>
<dbReference type="PROSITE" id="PS51296">
    <property type="entry name" value="RIESKE"/>
    <property type="match status" value="1"/>
</dbReference>
<comment type="caution">
    <text evidence="15">The sequence shown here is derived from an EMBL/GenBank/DDBJ whole genome shotgun (WGS) entry which is preliminary data.</text>
</comment>
<dbReference type="OrthoDB" id="1637982at2759"/>
<evidence type="ECO:0000256" key="10">
    <source>
        <dbReference type="ARBA" id="ARBA00023157"/>
    </source>
</evidence>
<comment type="similarity">
    <text evidence="2">Belongs to the Rieske iron-sulfur protein family.</text>
</comment>
<evidence type="ECO:0000256" key="7">
    <source>
        <dbReference type="ARBA" id="ARBA00023004"/>
    </source>
</evidence>
<gene>
    <name evidence="15" type="ORF">RFI_05650</name>
</gene>
<keyword evidence="9 11" id="KW-0472">Membrane</keyword>
<feature type="domain" description="Rieske" evidence="14">
    <location>
        <begin position="137"/>
        <end position="208"/>
    </location>
</feature>
<comment type="subcellular location">
    <subcellularLocation>
        <location evidence="1">Membrane</location>
        <topology evidence="1">Single-pass membrane protein</topology>
    </subcellularLocation>
    <subcellularLocation>
        <location evidence="12">Mitochondrion inner membrane</location>
    </subcellularLocation>
</comment>
<keyword evidence="11" id="KW-0249">Electron transport</keyword>
<comment type="catalytic activity">
    <reaction evidence="11">
        <text>a quinol + 2 Fe(III)-[cytochrome c](out) = a quinone + 2 Fe(II)-[cytochrome c](out) + 2 H(+)(out)</text>
        <dbReference type="Rhea" id="RHEA:11484"/>
        <dbReference type="Rhea" id="RHEA-COMP:10350"/>
        <dbReference type="Rhea" id="RHEA-COMP:14399"/>
        <dbReference type="ChEBI" id="CHEBI:15378"/>
        <dbReference type="ChEBI" id="CHEBI:24646"/>
        <dbReference type="ChEBI" id="CHEBI:29033"/>
        <dbReference type="ChEBI" id="CHEBI:29034"/>
        <dbReference type="ChEBI" id="CHEBI:132124"/>
        <dbReference type="EC" id="7.1.1.8"/>
    </reaction>
</comment>
<feature type="transmembrane region" description="Helical" evidence="11">
    <location>
        <begin position="209"/>
        <end position="231"/>
    </location>
</feature>
<dbReference type="GO" id="GO:0046872">
    <property type="term" value="F:metal ion binding"/>
    <property type="evidence" value="ECO:0007669"/>
    <property type="project" value="UniProtKB-KW"/>
</dbReference>
<evidence type="ECO:0000256" key="9">
    <source>
        <dbReference type="ARBA" id="ARBA00023136"/>
    </source>
</evidence>
<dbReference type="GO" id="GO:0005743">
    <property type="term" value="C:mitochondrial inner membrane"/>
    <property type="evidence" value="ECO:0007669"/>
    <property type="project" value="UniProtKB-SubCell"/>
</dbReference>
<dbReference type="GO" id="GO:0051537">
    <property type="term" value="F:2 iron, 2 sulfur cluster binding"/>
    <property type="evidence" value="ECO:0007669"/>
    <property type="project" value="UniProtKB-KW"/>
</dbReference>
<keyword evidence="7" id="KW-0408">Iron</keyword>
<comment type="miscellaneous">
    <text evidence="11">The Rieske protein is a high potential 2Fe-2S protein.</text>
</comment>
<organism evidence="15 16">
    <name type="scientific">Reticulomyxa filosa</name>
    <dbReference type="NCBI Taxonomy" id="46433"/>
    <lineage>
        <taxon>Eukaryota</taxon>
        <taxon>Sar</taxon>
        <taxon>Rhizaria</taxon>
        <taxon>Retaria</taxon>
        <taxon>Foraminifera</taxon>
        <taxon>Monothalamids</taxon>
        <taxon>Reticulomyxidae</taxon>
        <taxon>Reticulomyxa</taxon>
    </lineage>
</organism>
<evidence type="ECO:0000256" key="8">
    <source>
        <dbReference type="ARBA" id="ARBA00023014"/>
    </source>
</evidence>
<keyword evidence="4" id="KW-0001">2Fe-2S</keyword>
<evidence type="ECO:0000259" key="14">
    <source>
        <dbReference type="PROSITE" id="PS51296"/>
    </source>
</evidence>
<dbReference type="InterPro" id="IPR005805">
    <property type="entry name" value="Rieske_Fe-S_prot_C"/>
</dbReference>
<evidence type="ECO:0000256" key="2">
    <source>
        <dbReference type="ARBA" id="ARBA00010651"/>
    </source>
</evidence>
<keyword evidence="3 11" id="KW-0812">Transmembrane</keyword>
<dbReference type="CDD" id="cd03470">
    <property type="entry name" value="Rieske_cytochrome_bc1"/>
    <property type="match status" value="1"/>
</dbReference>
<dbReference type="Proteomes" id="UP000023152">
    <property type="component" value="Unassembled WGS sequence"/>
</dbReference>
<accession>X6P005</accession>
<dbReference type="GO" id="GO:0008121">
    <property type="term" value="F:quinol-cytochrome-c reductase activity"/>
    <property type="evidence" value="ECO:0007669"/>
    <property type="project" value="UniProtKB-EC"/>
</dbReference>
<evidence type="ECO:0000256" key="4">
    <source>
        <dbReference type="ARBA" id="ARBA00022714"/>
    </source>
</evidence>
<comment type="cofactor">
    <cofactor evidence="11">
        <name>[2Fe-2S] cluster</name>
        <dbReference type="ChEBI" id="CHEBI:190135"/>
    </cofactor>
    <text evidence="11">Binds 1 [2Fe-2S] cluster per subunit.</text>
</comment>
<evidence type="ECO:0000256" key="3">
    <source>
        <dbReference type="ARBA" id="ARBA00022692"/>
    </source>
</evidence>
<evidence type="ECO:0000313" key="16">
    <source>
        <dbReference type="Proteomes" id="UP000023152"/>
    </source>
</evidence>
<evidence type="ECO:0000256" key="13">
    <source>
        <dbReference type="SAM" id="MobiDB-lite"/>
    </source>
</evidence>
<dbReference type="NCBIfam" id="TIGR01416">
    <property type="entry name" value="Rieske_proteo"/>
    <property type="match status" value="1"/>
</dbReference>
<evidence type="ECO:0000256" key="12">
    <source>
        <dbReference type="RuleBase" id="RU004495"/>
    </source>
</evidence>
<dbReference type="InterPro" id="IPR014349">
    <property type="entry name" value="Rieske_Fe-S_prot"/>
</dbReference>
<keyword evidence="11" id="KW-0813">Transport</keyword>
<dbReference type="InterPro" id="IPR036922">
    <property type="entry name" value="Rieske_2Fe-2S_sf"/>
</dbReference>
<keyword evidence="5" id="KW-0479">Metal-binding</keyword>
<protein>
    <recommendedName>
        <fullName evidence="11">Cytochrome b-c1 complex subunit Rieske, mitochondrial</fullName>
        <ecNumber evidence="11">7.1.1.8</ecNumber>
    </recommendedName>
</protein>
<dbReference type="EC" id="7.1.1.8" evidence="11"/>
<evidence type="ECO:0000256" key="5">
    <source>
        <dbReference type="ARBA" id="ARBA00022723"/>
    </source>
</evidence>
<evidence type="ECO:0000256" key="11">
    <source>
        <dbReference type="RuleBase" id="RU004494"/>
    </source>
</evidence>
<evidence type="ECO:0000256" key="1">
    <source>
        <dbReference type="ARBA" id="ARBA00004167"/>
    </source>
</evidence>